<dbReference type="EMBL" id="SUMF01000001">
    <property type="protein sequence ID" value="TJZ78717.1"/>
    <property type="molecule type" value="Genomic_DNA"/>
</dbReference>
<gene>
    <name evidence="3" type="ORF">FAZ21_00025</name>
</gene>
<dbReference type="InterPro" id="IPR046554">
    <property type="entry name" value="DUF6708"/>
</dbReference>
<feature type="transmembrane region" description="Helical" evidence="1">
    <location>
        <begin position="254"/>
        <end position="273"/>
    </location>
</feature>
<proteinExistence type="predicted"/>
<dbReference type="OrthoDB" id="8915060at2"/>
<keyword evidence="1" id="KW-0812">Transmembrane</keyword>
<keyword evidence="1" id="KW-1133">Transmembrane helix</keyword>
<feature type="transmembrane region" description="Helical" evidence="1">
    <location>
        <begin position="101"/>
        <end position="121"/>
    </location>
</feature>
<name>A0A4U0QBI3_9NEIS</name>
<organism evidence="3 4">
    <name type="scientific">Chitiniphilus eburneus</name>
    <dbReference type="NCBI Taxonomy" id="2571148"/>
    <lineage>
        <taxon>Bacteria</taxon>
        <taxon>Pseudomonadati</taxon>
        <taxon>Pseudomonadota</taxon>
        <taxon>Betaproteobacteria</taxon>
        <taxon>Neisseriales</taxon>
        <taxon>Chitinibacteraceae</taxon>
        <taxon>Chitiniphilus</taxon>
    </lineage>
</organism>
<dbReference type="AlphaFoldDB" id="A0A4U0QBI3"/>
<comment type="caution">
    <text evidence="3">The sequence shown here is derived from an EMBL/GenBank/DDBJ whole genome shotgun (WGS) entry which is preliminary data.</text>
</comment>
<evidence type="ECO:0000259" key="2">
    <source>
        <dbReference type="Pfam" id="PF20455"/>
    </source>
</evidence>
<evidence type="ECO:0000313" key="4">
    <source>
        <dbReference type="Proteomes" id="UP000310016"/>
    </source>
</evidence>
<evidence type="ECO:0000313" key="3">
    <source>
        <dbReference type="EMBL" id="TJZ78717.1"/>
    </source>
</evidence>
<reference evidence="3 4" key="1">
    <citation type="submission" date="2019-04" db="EMBL/GenBank/DDBJ databases">
        <title>Chitiniphilus eburnea sp. nov., a novel chitinolytic bacterium isolated from aquaculture sludge.</title>
        <authorList>
            <person name="Sheng M."/>
        </authorList>
    </citation>
    <scope>NUCLEOTIDE SEQUENCE [LARGE SCALE GENOMIC DNA]</scope>
    <source>
        <strain evidence="3 4">HX-2-15</strain>
    </source>
</reference>
<dbReference type="Proteomes" id="UP000310016">
    <property type="component" value="Unassembled WGS sequence"/>
</dbReference>
<protein>
    <recommendedName>
        <fullName evidence="2">DUF6708 domain-containing protein</fullName>
    </recommendedName>
</protein>
<sequence length="313" mass="36231">MDYAGLTAKYQVNRPLSDAEKQHHLPQNKASNAEPLAQISVIKINSTYLECSDKFYPWKGLMAAFTSFVSLLCSYTALSILNIAISKYPTESAAQQSESLLFVPIILVSVAIPSLLALWFLKKEAFCYTHYPLRFNRKTGMVHVFRLDGTTLSVPWREIHFALNPAQMRNFWEVRGHVLSEDRSTVLETFVLPTYASWDSPYLLAQWEFVRHYMEKGPAQLLDKVQYTLDITDRHETFWFGFQRLMAEFSVAPLLAWLMSPLLFPLAIVRWVTMRTCKIPQWPEDVVAQSQIDPEDRYQRDAQHSYVPPQQQN</sequence>
<keyword evidence="4" id="KW-1185">Reference proteome</keyword>
<accession>A0A4U0QBI3</accession>
<dbReference type="RefSeq" id="WP_136771233.1">
    <property type="nucleotide sequence ID" value="NZ_SUMF01000001.1"/>
</dbReference>
<evidence type="ECO:0000256" key="1">
    <source>
        <dbReference type="SAM" id="Phobius"/>
    </source>
</evidence>
<feature type="transmembrane region" description="Helical" evidence="1">
    <location>
        <begin position="61"/>
        <end position="81"/>
    </location>
</feature>
<keyword evidence="1" id="KW-0472">Membrane</keyword>
<feature type="domain" description="DUF6708" evidence="2">
    <location>
        <begin position="115"/>
        <end position="292"/>
    </location>
</feature>
<dbReference type="Pfam" id="PF20455">
    <property type="entry name" value="DUF6708"/>
    <property type="match status" value="1"/>
</dbReference>